<dbReference type="RefSeq" id="XP_060330903.1">
    <property type="nucleotide sequence ID" value="XM_060477434.1"/>
</dbReference>
<dbReference type="GeneID" id="85360982"/>
<reference evidence="1" key="1">
    <citation type="submission" date="2023-06" db="EMBL/GenBank/DDBJ databases">
        <authorList>
            <consortium name="Lawrence Berkeley National Laboratory"/>
            <person name="Ahrendt S."/>
            <person name="Sahu N."/>
            <person name="Indic B."/>
            <person name="Wong-Bajracharya J."/>
            <person name="Merenyi Z."/>
            <person name="Ke H.-M."/>
            <person name="Monk M."/>
            <person name="Kocsube S."/>
            <person name="Drula E."/>
            <person name="Lipzen A."/>
            <person name="Balint B."/>
            <person name="Henrissat B."/>
            <person name="Andreopoulos B."/>
            <person name="Martin F.M."/>
            <person name="Harder C.B."/>
            <person name="Rigling D."/>
            <person name="Ford K.L."/>
            <person name="Foster G.D."/>
            <person name="Pangilinan J."/>
            <person name="Papanicolaou A."/>
            <person name="Barry K."/>
            <person name="LaButti K."/>
            <person name="Viragh M."/>
            <person name="Koriabine M."/>
            <person name="Yan M."/>
            <person name="Riley R."/>
            <person name="Champramary S."/>
            <person name="Plett K.L."/>
            <person name="Tsai I.J."/>
            <person name="Slot J."/>
            <person name="Sipos G."/>
            <person name="Plett J."/>
            <person name="Nagy L.G."/>
            <person name="Grigoriev I.V."/>
        </authorList>
    </citation>
    <scope>NUCLEOTIDE SEQUENCE</scope>
    <source>
        <strain evidence="1">CCBAS 213</strain>
    </source>
</reference>
<dbReference type="EMBL" id="JAUEPS010000017">
    <property type="protein sequence ID" value="KAK0458633.1"/>
    <property type="molecule type" value="Genomic_DNA"/>
</dbReference>
<name>A0AA39KD62_ARMTA</name>
<dbReference type="Proteomes" id="UP001175211">
    <property type="component" value="Unassembled WGS sequence"/>
</dbReference>
<proteinExistence type="predicted"/>
<protein>
    <recommendedName>
        <fullName evidence="3">F-box domain-containing protein</fullName>
    </recommendedName>
</protein>
<accession>A0AA39KD62</accession>
<gene>
    <name evidence="1" type="ORF">EV420DRAFT_1642972</name>
</gene>
<dbReference type="AlphaFoldDB" id="A0AA39KD62"/>
<sequence>MAHRSASLENLLCTNLPPSEREANVLDTRILDAYEALEGLNQEIGKVQATLSAMQNEKKAIFKLITEYKLLLSLVQCLAPEILIEIFRWSIKSLPEGNFNVTDPRSGPWVLTHVSSLWHSVTLGCLELWSSFTICFSVLTSGSREHMNYAYIMTTCMVTLTKKGTPSSML</sequence>
<evidence type="ECO:0000313" key="1">
    <source>
        <dbReference type="EMBL" id="KAK0458633.1"/>
    </source>
</evidence>
<evidence type="ECO:0000313" key="2">
    <source>
        <dbReference type="Proteomes" id="UP001175211"/>
    </source>
</evidence>
<organism evidence="1 2">
    <name type="scientific">Armillaria tabescens</name>
    <name type="common">Ringless honey mushroom</name>
    <name type="synonym">Agaricus tabescens</name>
    <dbReference type="NCBI Taxonomy" id="1929756"/>
    <lineage>
        <taxon>Eukaryota</taxon>
        <taxon>Fungi</taxon>
        <taxon>Dikarya</taxon>
        <taxon>Basidiomycota</taxon>
        <taxon>Agaricomycotina</taxon>
        <taxon>Agaricomycetes</taxon>
        <taxon>Agaricomycetidae</taxon>
        <taxon>Agaricales</taxon>
        <taxon>Marasmiineae</taxon>
        <taxon>Physalacriaceae</taxon>
        <taxon>Desarmillaria</taxon>
    </lineage>
</organism>
<evidence type="ECO:0008006" key="3">
    <source>
        <dbReference type="Google" id="ProtNLM"/>
    </source>
</evidence>
<comment type="caution">
    <text evidence="1">The sequence shown here is derived from an EMBL/GenBank/DDBJ whole genome shotgun (WGS) entry which is preliminary data.</text>
</comment>
<keyword evidence="2" id="KW-1185">Reference proteome</keyword>